<gene>
    <name evidence="3" type="ORF">NMU03_03650</name>
</gene>
<reference evidence="3" key="1">
    <citation type="submission" date="2022-07" db="EMBL/GenBank/DDBJ databases">
        <title>Faecal culturing of patients with breast cancer.</title>
        <authorList>
            <person name="Teng N.M.Y."/>
            <person name="Kiu R."/>
            <person name="Evans R."/>
            <person name="Baker D.J."/>
            <person name="Zenner C."/>
            <person name="Robinson S.D."/>
            <person name="Hall L.J."/>
        </authorList>
    </citation>
    <scope>NUCLEOTIDE SEQUENCE</scope>
    <source>
        <strain evidence="3">LH1062</strain>
    </source>
</reference>
<dbReference type="Gene3D" id="1.10.1660.10">
    <property type="match status" value="1"/>
</dbReference>
<organism evidence="3 4">
    <name type="scientific">Allocoprobacillus halotolerans</name>
    <dbReference type="NCBI Taxonomy" id="2944914"/>
    <lineage>
        <taxon>Bacteria</taxon>
        <taxon>Bacillati</taxon>
        <taxon>Bacillota</taxon>
        <taxon>Erysipelotrichia</taxon>
        <taxon>Erysipelotrichales</taxon>
        <taxon>Erysipelotrichaceae</taxon>
        <taxon>Allocoprobacillus</taxon>
    </lineage>
</organism>
<dbReference type="InterPro" id="IPR000551">
    <property type="entry name" value="MerR-type_HTH_dom"/>
</dbReference>
<dbReference type="InterPro" id="IPR047057">
    <property type="entry name" value="MerR_fam"/>
</dbReference>
<evidence type="ECO:0000259" key="2">
    <source>
        <dbReference type="PROSITE" id="PS50937"/>
    </source>
</evidence>
<keyword evidence="4" id="KW-1185">Reference proteome</keyword>
<feature type="domain" description="HTH merR-type" evidence="2">
    <location>
        <begin position="5"/>
        <end position="74"/>
    </location>
</feature>
<dbReference type="PANTHER" id="PTHR30204">
    <property type="entry name" value="REDOX-CYCLING DRUG-SENSING TRANSCRIPTIONAL ACTIVATOR SOXR"/>
    <property type="match status" value="1"/>
</dbReference>
<dbReference type="SMART" id="SM00422">
    <property type="entry name" value="HTH_MERR"/>
    <property type="match status" value="1"/>
</dbReference>
<dbReference type="PRINTS" id="PR00040">
    <property type="entry name" value="HTHMERR"/>
</dbReference>
<dbReference type="PANTHER" id="PTHR30204:SF96">
    <property type="entry name" value="CHROMOSOME-ANCHORING PROTEIN RACA"/>
    <property type="match status" value="1"/>
</dbReference>
<evidence type="ECO:0000313" key="3">
    <source>
        <dbReference type="EMBL" id="UTY39909.1"/>
    </source>
</evidence>
<dbReference type="InterPro" id="IPR009061">
    <property type="entry name" value="DNA-bd_dom_put_sf"/>
</dbReference>
<evidence type="ECO:0000313" key="4">
    <source>
        <dbReference type="Proteomes" id="UP001060112"/>
    </source>
</evidence>
<dbReference type="CDD" id="cd01106">
    <property type="entry name" value="HTH_TipAL-Mta"/>
    <property type="match status" value="1"/>
</dbReference>
<dbReference type="RefSeq" id="WP_290141346.1">
    <property type="nucleotide sequence ID" value="NZ_CP101620.1"/>
</dbReference>
<sequence length="256" mass="30108">MDKDYMTIGELAKKMKTTVRTLQFYDQKGLLIPSMQSDGKRRLYTYQDMVQLHQIQSLKSLGFSLDEIKNQLEVLDTPEKVEKALSHQALLIQEKIQQLTKTLSDIKTLKEEVIQMQSVNFKTYADIIVNLQMNNENYWVIKYFDEQTLDYLRRRFNKDSGLSFIEKFTQISQKVLELKNQGVDPLDERVQVLAKQFWQMVEEFTNGDMSMLPQLMKFNELDDQHEWAQQQNQVNAYLQPALGLYFQKAGIQLGDE</sequence>
<dbReference type="Pfam" id="PF13411">
    <property type="entry name" value="MerR_1"/>
    <property type="match status" value="1"/>
</dbReference>
<protein>
    <submittedName>
        <fullName evidence="3">MerR family transcriptional regulator</fullName>
    </submittedName>
</protein>
<proteinExistence type="predicted"/>
<dbReference type="EMBL" id="CP101620">
    <property type="protein sequence ID" value="UTY39909.1"/>
    <property type="molecule type" value="Genomic_DNA"/>
</dbReference>
<accession>A0ABY5I3K2</accession>
<name>A0ABY5I3K2_9FIRM</name>
<evidence type="ECO:0000256" key="1">
    <source>
        <dbReference type="ARBA" id="ARBA00023125"/>
    </source>
</evidence>
<dbReference type="SUPFAM" id="SSF46955">
    <property type="entry name" value="Putative DNA-binding domain"/>
    <property type="match status" value="1"/>
</dbReference>
<dbReference type="Proteomes" id="UP001060112">
    <property type="component" value="Chromosome"/>
</dbReference>
<dbReference type="PROSITE" id="PS50937">
    <property type="entry name" value="HTH_MERR_2"/>
    <property type="match status" value="1"/>
</dbReference>
<keyword evidence="1" id="KW-0238">DNA-binding</keyword>